<evidence type="ECO:0000256" key="2">
    <source>
        <dbReference type="ARBA" id="ARBA00022448"/>
    </source>
</evidence>
<comment type="similarity">
    <text evidence="1">Belongs to the ABC transporter superfamily.</text>
</comment>
<feature type="domain" description="ABC transporter" evidence="6">
    <location>
        <begin position="4"/>
        <end position="236"/>
    </location>
</feature>
<reference evidence="7 8" key="1">
    <citation type="submission" date="2015-01" db="EMBL/GenBank/DDBJ databases">
        <title>Draft genome sequence of Leucobacter komagatae strain VKM ST2845.</title>
        <authorList>
            <person name="Karlyshev A.V."/>
            <person name="Kudryashova E.B."/>
        </authorList>
    </citation>
    <scope>NUCLEOTIDE SEQUENCE [LARGE SCALE GENOMIC DNA]</scope>
    <source>
        <strain evidence="7 8">VKM ST2845</strain>
    </source>
</reference>
<dbReference type="InterPro" id="IPR003593">
    <property type="entry name" value="AAA+_ATPase"/>
</dbReference>
<organism evidence="7 8">
    <name type="scientific">Leucobacter komagatae</name>
    <dbReference type="NCBI Taxonomy" id="55969"/>
    <lineage>
        <taxon>Bacteria</taxon>
        <taxon>Bacillati</taxon>
        <taxon>Actinomycetota</taxon>
        <taxon>Actinomycetes</taxon>
        <taxon>Micrococcales</taxon>
        <taxon>Microbacteriaceae</taxon>
        <taxon>Leucobacter</taxon>
    </lineage>
</organism>
<comment type="caution">
    <text evidence="7">The sequence shown here is derived from an EMBL/GenBank/DDBJ whole genome shotgun (WGS) entry which is preliminary data.</text>
</comment>
<dbReference type="PANTHER" id="PTHR43820:SF4">
    <property type="entry name" value="HIGH-AFFINITY BRANCHED-CHAIN AMINO ACID TRANSPORT ATP-BINDING PROTEIN LIVF"/>
    <property type="match status" value="1"/>
</dbReference>
<gene>
    <name evidence="7" type="ORF">SD72_12415</name>
</gene>
<protein>
    <submittedName>
        <fullName evidence="7">Amino acid ABC transporter ATPase</fullName>
    </submittedName>
</protein>
<dbReference type="PANTHER" id="PTHR43820">
    <property type="entry name" value="HIGH-AFFINITY BRANCHED-CHAIN AMINO ACID TRANSPORT ATP-BINDING PROTEIN LIVF"/>
    <property type="match status" value="1"/>
</dbReference>
<dbReference type="InterPro" id="IPR017871">
    <property type="entry name" value="ABC_transporter-like_CS"/>
</dbReference>
<evidence type="ECO:0000256" key="3">
    <source>
        <dbReference type="ARBA" id="ARBA00022741"/>
    </source>
</evidence>
<dbReference type="InterPro" id="IPR027417">
    <property type="entry name" value="P-loop_NTPase"/>
</dbReference>
<evidence type="ECO:0000256" key="1">
    <source>
        <dbReference type="ARBA" id="ARBA00005417"/>
    </source>
</evidence>
<dbReference type="PROSITE" id="PS00211">
    <property type="entry name" value="ABC_TRANSPORTER_1"/>
    <property type="match status" value="1"/>
</dbReference>
<dbReference type="GO" id="GO:0015658">
    <property type="term" value="F:branched-chain amino acid transmembrane transporter activity"/>
    <property type="evidence" value="ECO:0007669"/>
    <property type="project" value="TreeGrafter"/>
</dbReference>
<dbReference type="GO" id="GO:0005524">
    <property type="term" value="F:ATP binding"/>
    <property type="evidence" value="ECO:0007669"/>
    <property type="project" value="UniProtKB-KW"/>
</dbReference>
<keyword evidence="8" id="KW-1185">Reference proteome</keyword>
<keyword evidence="2" id="KW-0813">Transport</keyword>
<evidence type="ECO:0000256" key="4">
    <source>
        <dbReference type="ARBA" id="ARBA00022840"/>
    </source>
</evidence>
<dbReference type="InterPro" id="IPR003439">
    <property type="entry name" value="ABC_transporter-like_ATP-bd"/>
</dbReference>
<dbReference type="SMART" id="SM00382">
    <property type="entry name" value="AAA"/>
    <property type="match status" value="1"/>
</dbReference>
<keyword evidence="3" id="KW-0547">Nucleotide-binding</keyword>
<evidence type="ECO:0000313" key="7">
    <source>
        <dbReference type="EMBL" id="KIP51928.1"/>
    </source>
</evidence>
<dbReference type="AlphaFoldDB" id="A0A0D0IR27"/>
<keyword evidence="5" id="KW-0029">Amino-acid transport</keyword>
<dbReference type="Gene3D" id="3.40.50.300">
    <property type="entry name" value="P-loop containing nucleotide triphosphate hydrolases"/>
    <property type="match status" value="1"/>
</dbReference>
<evidence type="ECO:0000256" key="5">
    <source>
        <dbReference type="ARBA" id="ARBA00022970"/>
    </source>
</evidence>
<dbReference type="SUPFAM" id="SSF52540">
    <property type="entry name" value="P-loop containing nucleoside triphosphate hydrolases"/>
    <property type="match status" value="1"/>
</dbReference>
<dbReference type="Proteomes" id="UP000032120">
    <property type="component" value="Unassembled WGS sequence"/>
</dbReference>
<evidence type="ECO:0000259" key="6">
    <source>
        <dbReference type="PROSITE" id="PS50893"/>
    </source>
</evidence>
<dbReference type="PROSITE" id="PS50893">
    <property type="entry name" value="ABC_TRANSPORTER_2"/>
    <property type="match status" value="1"/>
</dbReference>
<keyword evidence="4" id="KW-0067">ATP-binding</keyword>
<accession>A0A0D0IR27</accession>
<dbReference type="OrthoDB" id="9776369at2"/>
<dbReference type="CDD" id="cd03224">
    <property type="entry name" value="ABC_TM1139_LivF_branched"/>
    <property type="match status" value="1"/>
</dbReference>
<dbReference type="RefSeq" id="WP_042544781.1">
    <property type="nucleotide sequence ID" value="NZ_JXSQ01000019.1"/>
</dbReference>
<evidence type="ECO:0000313" key="8">
    <source>
        <dbReference type="Proteomes" id="UP000032120"/>
    </source>
</evidence>
<sequence length="236" mass="25603">MSKLVLENVELYYNRVHALRELSLEVNEGEIVSLLGNNGAGKTSTLSMLSGLVRAKSGRVTWGDMDLTKLQPWDMVGAGLLHIPEGRRIFSTLSVHENLLLGGYLVKDQKLIAARADHAYELMPRLAERRDQQGGTLSGGEQQMLALGRALVGGPKLLLLDEPSMGLAPLIVKQVMEIIREVNKAGTTVLLVEQNAKAALKIADRAYVLESGRVTLQGPASELAEDPRVIEAYLGA</sequence>
<proteinExistence type="inferred from homology"/>
<dbReference type="InterPro" id="IPR052156">
    <property type="entry name" value="BCAA_Transport_ATP-bd_LivF"/>
</dbReference>
<dbReference type="EMBL" id="JXSQ01000019">
    <property type="protein sequence ID" value="KIP51928.1"/>
    <property type="molecule type" value="Genomic_DNA"/>
</dbReference>
<dbReference type="Pfam" id="PF00005">
    <property type="entry name" value="ABC_tran"/>
    <property type="match status" value="1"/>
</dbReference>
<name>A0A0D0IR27_9MICO</name>
<dbReference type="GO" id="GO:0016887">
    <property type="term" value="F:ATP hydrolysis activity"/>
    <property type="evidence" value="ECO:0007669"/>
    <property type="project" value="InterPro"/>
</dbReference>
<dbReference type="GO" id="GO:0015807">
    <property type="term" value="P:L-amino acid transport"/>
    <property type="evidence" value="ECO:0007669"/>
    <property type="project" value="TreeGrafter"/>
</dbReference>